<feature type="region of interest" description="Disordered" evidence="1">
    <location>
        <begin position="288"/>
        <end position="320"/>
    </location>
</feature>
<dbReference type="NCBIfam" id="TIGR02547">
    <property type="entry name" value="casA_cse1"/>
    <property type="match status" value="1"/>
</dbReference>
<keyword evidence="3" id="KW-1185">Reference proteome</keyword>
<comment type="caution">
    <text evidence="2">The sequence shown here is derived from an EMBL/GenBank/DDBJ whole genome shotgun (WGS) entry which is preliminary data.</text>
</comment>
<protein>
    <submittedName>
        <fullName evidence="2">Type I-E CRISPR-associated protein Cse1/CasA</fullName>
    </submittedName>
</protein>
<accession>A0ABW2C021</accession>
<gene>
    <name evidence="2" type="primary">casA</name>
    <name evidence="2" type="synonym">cse1</name>
    <name evidence="2" type="ORF">ACFQGD_12325</name>
</gene>
<evidence type="ECO:0000313" key="2">
    <source>
        <dbReference type="EMBL" id="MFC6867935.1"/>
    </source>
</evidence>
<name>A0ABW2C021_9PSEU</name>
<organism evidence="2 3">
    <name type="scientific">Haloechinothrix salitolerans</name>
    <dbReference type="NCBI Taxonomy" id="926830"/>
    <lineage>
        <taxon>Bacteria</taxon>
        <taxon>Bacillati</taxon>
        <taxon>Actinomycetota</taxon>
        <taxon>Actinomycetes</taxon>
        <taxon>Pseudonocardiales</taxon>
        <taxon>Pseudonocardiaceae</taxon>
        <taxon>Haloechinothrix</taxon>
    </lineage>
</organism>
<dbReference type="Pfam" id="PF09481">
    <property type="entry name" value="CRISPR_Cse1"/>
    <property type="match status" value="1"/>
</dbReference>
<reference evidence="3" key="1">
    <citation type="journal article" date="2019" name="Int. J. Syst. Evol. Microbiol.">
        <title>The Global Catalogue of Microorganisms (GCM) 10K type strain sequencing project: providing services to taxonomists for standard genome sequencing and annotation.</title>
        <authorList>
            <consortium name="The Broad Institute Genomics Platform"/>
            <consortium name="The Broad Institute Genome Sequencing Center for Infectious Disease"/>
            <person name="Wu L."/>
            <person name="Ma J."/>
        </authorList>
    </citation>
    <scope>NUCLEOTIDE SEQUENCE [LARGE SCALE GENOMIC DNA]</scope>
    <source>
        <strain evidence="3">KCTC 32255</strain>
    </source>
</reference>
<sequence>MTSEAGFNLLDEPWIIALSPDGREDAFSIIDIFEQAPRLSVIGGEVPTQAFAITRLLLAYLHRAIEGPADQAEWARLWNVHELPMDAIRAYADRVRSRFNLFDDEAPFFQVSGLRTEKGETSHPRKLVADVPDPGRNNLPLFTMRSVANVAMLSADEAARWLLHVHAFDPTGTKSGAAGDRKMKDGKGYGSSIGWSGQLGGVLAEGNDLRETLLLNLLPWDATNYVRIGGANDLPPWERDPDTAAWSEDRPPRGAIDLYAWQTRRVRLVGDRSGVTGVVLANGDRIQSQNRHGVDPHTAWCRRKPQSTNRNDDVYIPQTHDPTRSVWRGIGALLPSVSPRSGGKGAQRYLAPGVLKCVSDLVGEGHLPDEYIVKLRALGAKYKAQNTTFAEIIEDTLPMPLVLLREDHPDAGRTAERAVKDADNAGSCLWWFAEHLAQAAGAEAKSGAVANAVEALYSALEQPYRRWLAQFGPDRDLAVAEREWQASVRAACLPIASELITAAPTTAWTGRLVNQRLVNVPIAEAWFTAALRKALPHAFPRRDETTEVAG</sequence>
<dbReference type="Proteomes" id="UP001596337">
    <property type="component" value="Unassembled WGS sequence"/>
</dbReference>
<dbReference type="CDD" id="cd09729">
    <property type="entry name" value="Cse1_I-E"/>
    <property type="match status" value="1"/>
</dbReference>
<dbReference type="EMBL" id="JBHSXX010000001">
    <property type="protein sequence ID" value="MFC6867935.1"/>
    <property type="molecule type" value="Genomic_DNA"/>
</dbReference>
<dbReference type="InterPro" id="IPR013381">
    <property type="entry name" value="CRISPR-assoc_prot_Cse1"/>
</dbReference>
<evidence type="ECO:0000313" key="3">
    <source>
        <dbReference type="Proteomes" id="UP001596337"/>
    </source>
</evidence>
<dbReference type="Gene3D" id="1.10.132.100">
    <property type="match status" value="1"/>
</dbReference>
<evidence type="ECO:0000256" key="1">
    <source>
        <dbReference type="SAM" id="MobiDB-lite"/>
    </source>
</evidence>
<proteinExistence type="predicted"/>
<dbReference type="RefSeq" id="WP_345396161.1">
    <property type="nucleotide sequence ID" value="NZ_BAABLA010000025.1"/>
</dbReference>